<dbReference type="InterPro" id="IPR036249">
    <property type="entry name" value="Thioredoxin-like_sf"/>
</dbReference>
<evidence type="ECO:0000259" key="2">
    <source>
        <dbReference type="PROSITE" id="PS51352"/>
    </source>
</evidence>
<sequence>MTFRDGTLVDWHEWGETAFETADRTGTPVLCSLTAPWCEWCDRMDERVYSDPKLAANVGDSFVPVRVDVDRHPRIRERYNMGGFPTTVFLTPDGEVLSGATYLGPDGLRQVLDSVRATWDAKGASAGRIPRSLRGGDRPAGEVTAGIEAHMVEQVAAAFDGEFGGWGTDAKFPLSETIEFALKRDRDRGTRTLEAVRTHLFDTYDGGFYRFAETRRWGDPHREKLIDENAALLRAFTTGYLYTGEESYRGTAERTVEYLTTTGWTGEAFAASQAAGDYYALEPTEREEAEPPYVDPTVLADRNGMAAAALFGFAAVTDHEGAARYAERALEYVLETLADDGRVRHFEGADSETGLLVDHARLLAGLTAAAQVTGPDGWLGPARSIAEEAIDRLAAADGSFSDGSPEGAGLLDRPLYPIGTNAEMAHALLDLAALTGEARYGDAATDALSAFAGAYDRMGVEAAGYAAACARAHYDPLVVRTPPSGTDLHRAALRIADHEKVVVPEDREDAVAVRAGEPTAPAETPEELLERAGDGPTR</sequence>
<feature type="compositionally biased region" description="Basic and acidic residues" evidence="1">
    <location>
        <begin position="528"/>
        <end position="538"/>
    </location>
</feature>
<dbReference type="InterPro" id="IPR013766">
    <property type="entry name" value="Thioredoxin_domain"/>
</dbReference>
<dbReference type="Proteomes" id="UP001139494">
    <property type="component" value="Unassembled WGS sequence"/>
</dbReference>
<dbReference type="Gene3D" id="1.50.10.10">
    <property type="match status" value="1"/>
</dbReference>
<dbReference type="RefSeq" id="WP_256030005.1">
    <property type="nucleotide sequence ID" value="NZ_JAHLKM010000015.1"/>
</dbReference>
<dbReference type="InterPro" id="IPR012341">
    <property type="entry name" value="6hp_glycosidase-like_sf"/>
</dbReference>
<dbReference type="InterPro" id="IPR008928">
    <property type="entry name" value="6-hairpin_glycosidase_sf"/>
</dbReference>
<dbReference type="Pfam" id="PF03190">
    <property type="entry name" value="Thioredox_DsbH"/>
    <property type="match status" value="1"/>
</dbReference>
<dbReference type="InterPro" id="IPR024705">
    <property type="entry name" value="Ssp411"/>
</dbReference>
<dbReference type="Gene3D" id="3.40.30.10">
    <property type="entry name" value="Glutaredoxin"/>
    <property type="match status" value="1"/>
</dbReference>
<feature type="region of interest" description="Disordered" evidence="1">
    <location>
        <begin position="511"/>
        <end position="538"/>
    </location>
</feature>
<feature type="domain" description="Thioredoxin" evidence="2">
    <location>
        <begin position="1"/>
        <end position="117"/>
    </location>
</feature>
<name>A0A9R1CUE3_9EURY</name>
<keyword evidence="4" id="KW-1185">Reference proteome</keyword>
<dbReference type="EMBL" id="JAHLKM010000015">
    <property type="protein sequence ID" value="MCQ4333978.1"/>
    <property type="molecule type" value="Genomic_DNA"/>
</dbReference>
<dbReference type="PANTHER" id="PTHR42899">
    <property type="entry name" value="SPERMATOGENESIS-ASSOCIATED PROTEIN 20"/>
    <property type="match status" value="1"/>
</dbReference>
<dbReference type="InterPro" id="IPR004879">
    <property type="entry name" value="Ssp411-like_TRX"/>
</dbReference>
<gene>
    <name evidence="3" type="ORF">KM295_10880</name>
</gene>
<comment type="caution">
    <text evidence="3">The sequence shown here is derived from an EMBL/GenBank/DDBJ whole genome shotgun (WGS) entry which is preliminary data.</text>
</comment>
<reference evidence="3" key="1">
    <citation type="journal article" date="2023" name="Front. Microbiol.">
        <title>Genomic-based phylogenetic and metabolic analyses of the genus Natronomonas, and description of Natronomonas aquatica sp. nov.</title>
        <authorList>
            <person name="Garcia-Roldan A."/>
            <person name="Duran-Viseras A."/>
            <person name="de la Haba R.R."/>
            <person name="Corral P."/>
            <person name="Sanchez-Porro C."/>
            <person name="Ventosa A."/>
        </authorList>
    </citation>
    <scope>NUCLEOTIDE SEQUENCE</scope>
    <source>
        <strain evidence="3">F2-12</strain>
    </source>
</reference>
<proteinExistence type="predicted"/>
<dbReference type="PIRSF" id="PIRSF006402">
    <property type="entry name" value="UCP006402_thioredoxin"/>
    <property type="match status" value="1"/>
</dbReference>
<dbReference type="GO" id="GO:0005975">
    <property type="term" value="P:carbohydrate metabolic process"/>
    <property type="evidence" value="ECO:0007669"/>
    <property type="project" value="InterPro"/>
</dbReference>
<dbReference type="AlphaFoldDB" id="A0A9R1CUE3"/>
<organism evidence="3 4">
    <name type="scientific">Natronomonas aquatica</name>
    <dbReference type="NCBI Taxonomy" id="2841590"/>
    <lineage>
        <taxon>Archaea</taxon>
        <taxon>Methanobacteriati</taxon>
        <taxon>Methanobacteriota</taxon>
        <taxon>Stenosarchaea group</taxon>
        <taxon>Halobacteria</taxon>
        <taxon>Halobacteriales</taxon>
        <taxon>Natronomonadaceae</taxon>
        <taxon>Natronomonas</taxon>
    </lineage>
</organism>
<accession>A0A9R1CUE3</accession>
<dbReference type="PANTHER" id="PTHR42899:SF1">
    <property type="entry name" value="SPERMATOGENESIS-ASSOCIATED PROTEIN 20"/>
    <property type="match status" value="1"/>
</dbReference>
<dbReference type="SUPFAM" id="SSF48208">
    <property type="entry name" value="Six-hairpin glycosidases"/>
    <property type="match status" value="1"/>
</dbReference>
<protein>
    <submittedName>
        <fullName evidence="3">DUF255 domain-containing protein</fullName>
    </submittedName>
</protein>
<evidence type="ECO:0000313" key="3">
    <source>
        <dbReference type="EMBL" id="MCQ4333978.1"/>
    </source>
</evidence>
<dbReference type="PROSITE" id="PS51352">
    <property type="entry name" value="THIOREDOXIN_2"/>
    <property type="match status" value="1"/>
</dbReference>
<evidence type="ECO:0000313" key="4">
    <source>
        <dbReference type="Proteomes" id="UP001139494"/>
    </source>
</evidence>
<dbReference type="SUPFAM" id="SSF52833">
    <property type="entry name" value="Thioredoxin-like"/>
    <property type="match status" value="1"/>
</dbReference>
<evidence type="ECO:0000256" key="1">
    <source>
        <dbReference type="SAM" id="MobiDB-lite"/>
    </source>
</evidence>